<feature type="region of interest" description="Disordered" evidence="1">
    <location>
        <begin position="148"/>
        <end position="168"/>
    </location>
</feature>
<reference evidence="3" key="1">
    <citation type="journal article" date="2014" name="Proc. Natl. Acad. Sci. U.S.A.">
        <title>Extensive sampling of basidiomycete genomes demonstrates inadequacy of the white-rot/brown-rot paradigm for wood decay fungi.</title>
        <authorList>
            <person name="Riley R."/>
            <person name="Salamov A.A."/>
            <person name="Brown D.W."/>
            <person name="Nagy L.G."/>
            <person name="Floudas D."/>
            <person name="Held B.W."/>
            <person name="Levasseur A."/>
            <person name="Lombard V."/>
            <person name="Morin E."/>
            <person name="Otillar R."/>
            <person name="Lindquist E.A."/>
            <person name="Sun H."/>
            <person name="LaButti K.M."/>
            <person name="Schmutz J."/>
            <person name="Jabbour D."/>
            <person name="Luo H."/>
            <person name="Baker S.E."/>
            <person name="Pisabarro A.G."/>
            <person name="Walton J.D."/>
            <person name="Blanchette R.A."/>
            <person name="Henrissat B."/>
            <person name="Martin F."/>
            <person name="Cullen D."/>
            <person name="Hibbett D.S."/>
            <person name="Grigoriev I.V."/>
        </authorList>
    </citation>
    <scope>NUCLEOTIDE SEQUENCE [LARGE SCALE GENOMIC DNA]</scope>
    <source>
        <strain evidence="3">MUCL 33604</strain>
    </source>
</reference>
<organism evidence="2 3">
    <name type="scientific">Jaapia argillacea MUCL 33604</name>
    <dbReference type="NCBI Taxonomy" id="933084"/>
    <lineage>
        <taxon>Eukaryota</taxon>
        <taxon>Fungi</taxon>
        <taxon>Dikarya</taxon>
        <taxon>Basidiomycota</taxon>
        <taxon>Agaricomycotina</taxon>
        <taxon>Agaricomycetes</taxon>
        <taxon>Agaricomycetidae</taxon>
        <taxon>Jaapiales</taxon>
        <taxon>Jaapiaceae</taxon>
        <taxon>Jaapia</taxon>
    </lineage>
</organism>
<dbReference type="Proteomes" id="UP000027265">
    <property type="component" value="Unassembled WGS sequence"/>
</dbReference>
<dbReference type="HOGENOM" id="CLU_1489229_0_0_1"/>
<sequence>MVCRMSMEKSDEVHRINHYGFRLIHREGQMKKFAKFLAETRGSKGVDEWDAMTFSHFQTYSHLAPVERAAGDNTQLEDATEYIEEIFEIRVSGKFKGQISQTEGLYRTPASAPAVNEAMVVGTPVISSSSSEPVGSDSLTSYAYQQQYETASASQPTPPASTGTNPRYAVAQPLRALPFAT</sequence>
<protein>
    <submittedName>
        <fullName evidence="2">Uncharacterized protein</fullName>
    </submittedName>
</protein>
<evidence type="ECO:0000256" key="1">
    <source>
        <dbReference type="SAM" id="MobiDB-lite"/>
    </source>
</evidence>
<dbReference type="AlphaFoldDB" id="A0A067QGG0"/>
<name>A0A067QGG0_9AGAM</name>
<evidence type="ECO:0000313" key="3">
    <source>
        <dbReference type="Proteomes" id="UP000027265"/>
    </source>
</evidence>
<feature type="compositionally biased region" description="Polar residues" evidence="1">
    <location>
        <begin position="148"/>
        <end position="165"/>
    </location>
</feature>
<dbReference type="EMBL" id="KL197712">
    <property type="protein sequence ID" value="KDQ61701.1"/>
    <property type="molecule type" value="Genomic_DNA"/>
</dbReference>
<evidence type="ECO:0000313" key="2">
    <source>
        <dbReference type="EMBL" id="KDQ61701.1"/>
    </source>
</evidence>
<accession>A0A067QGG0</accession>
<keyword evidence="3" id="KW-1185">Reference proteome</keyword>
<proteinExistence type="predicted"/>
<dbReference type="InParanoid" id="A0A067QGG0"/>
<gene>
    <name evidence="2" type="ORF">JAAARDRAFT_519149</name>
</gene>